<keyword evidence="17" id="KW-1185">Reference proteome</keyword>
<dbReference type="InterPro" id="IPR003593">
    <property type="entry name" value="AAA+_ATPase"/>
</dbReference>
<dbReference type="PANTHER" id="PTHR43134">
    <property type="entry name" value="SIGNAL RECOGNITION PARTICLE RECEPTOR SUBUNIT ALPHA"/>
    <property type="match status" value="1"/>
</dbReference>
<sequence length="362" mass="40146">MHVKTFQAPSMQEVLDQVRRDLGPDAILLGNRKVPGPDGAPWIEISAALDRPREPAGNPPPPPADASSLPVVQDQLEDIRGMLSLLLSSKDVFAQWQLKPPALELVQQMLLRGLDEKNAFEIFRALVKGANGRSPSKRQLFDAFRSHISDKIRFHDPFDGPVAAGGKPQIYTFVGPTGVGKTTTLAKLAAYLKYKRARKVGLISLDTYRIGALEQLRTYADILEVPLHVAQCRESLARAMERLAGCGAILVDTIGRNYLDARYVDDLKAVFQDDSGVHHLLVLSATSKDEDIKNVIRRFRSLSVESLIFTKVDETLTPGSIANPLLRYPYPLSFLGIGQRVPEDLVRATPQRIMSFFFPRCP</sequence>
<evidence type="ECO:0000259" key="15">
    <source>
        <dbReference type="SMART" id="SM00962"/>
    </source>
</evidence>
<dbReference type="GO" id="GO:0005047">
    <property type="term" value="F:signal recognition particle binding"/>
    <property type="evidence" value="ECO:0007669"/>
    <property type="project" value="TreeGrafter"/>
</dbReference>
<evidence type="ECO:0000256" key="12">
    <source>
        <dbReference type="ARBA" id="ARBA00025337"/>
    </source>
</evidence>
<keyword evidence="8" id="KW-0653">Protein transport</keyword>
<dbReference type="RefSeq" id="WP_073036765.1">
    <property type="nucleotide sequence ID" value="NZ_FQVB01000005.1"/>
</dbReference>
<dbReference type="EMBL" id="FQVB01000005">
    <property type="protein sequence ID" value="SHE61387.1"/>
    <property type="molecule type" value="Genomic_DNA"/>
</dbReference>
<evidence type="ECO:0000256" key="6">
    <source>
        <dbReference type="ARBA" id="ARBA00022741"/>
    </source>
</evidence>
<comment type="subcellular location">
    <subcellularLocation>
        <location evidence="1">Cell membrane</location>
        <topology evidence="1">Peripheral membrane protein</topology>
        <orientation evidence="1">Cytoplasmic side</orientation>
    </subcellularLocation>
</comment>
<evidence type="ECO:0000313" key="16">
    <source>
        <dbReference type="EMBL" id="SHE61387.1"/>
    </source>
</evidence>
<dbReference type="CDD" id="cd17873">
    <property type="entry name" value="FlhF"/>
    <property type="match status" value="1"/>
</dbReference>
<dbReference type="SUPFAM" id="SSF52540">
    <property type="entry name" value="P-loop containing nucleoside triphosphate hydrolases"/>
    <property type="match status" value="1"/>
</dbReference>
<keyword evidence="11" id="KW-1006">Bacterial flagellum protein export</keyword>
<dbReference type="InterPro" id="IPR000897">
    <property type="entry name" value="SRP54_GTPase_dom"/>
</dbReference>
<evidence type="ECO:0000256" key="1">
    <source>
        <dbReference type="ARBA" id="ARBA00004413"/>
    </source>
</evidence>
<dbReference type="GO" id="GO:0006614">
    <property type="term" value="P:SRP-dependent cotranslational protein targeting to membrane"/>
    <property type="evidence" value="ECO:0007669"/>
    <property type="project" value="InterPro"/>
</dbReference>
<dbReference type="GO" id="GO:0005886">
    <property type="term" value="C:plasma membrane"/>
    <property type="evidence" value="ECO:0007669"/>
    <property type="project" value="UniProtKB-SubCell"/>
</dbReference>
<dbReference type="OrthoDB" id="9778554at2"/>
<evidence type="ECO:0000256" key="3">
    <source>
        <dbReference type="ARBA" id="ARBA00014919"/>
    </source>
</evidence>
<evidence type="ECO:0000256" key="8">
    <source>
        <dbReference type="ARBA" id="ARBA00022927"/>
    </source>
</evidence>
<evidence type="ECO:0000256" key="5">
    <source>
        <dbReference type="ARBA" id="ARBA00022475"/>
    </source>
</evidence>
<reference evidence="17" key="1">
    <citation type="submission" date="2016-11" db="EMBL/GenBank/DDBJ databases">
        <authorList>
            <person name="Varghese N."/>
            <person name="Submissions S."/>
        </authorList>
    </citation>
    <scope>NUCLEOTIDE SEQUENCE [LARGE SCALE GENOMIC DNA]</scope>
    <source>
        <strain evidence="17">DSM 9756</strain>
    </source>
</reference>
<keyword evidence="4" id="KW-0813">Transport</keyword>
<keyword evidence="16" id="KW-0966">Cell projection</keyword>
<keyword evidence="16" id="KW-0969">Cilium</keyword>
<evidence type="ECO:0000256" key="11">
    <source>
        <dbReference type="ARBA" id="ARBA00023225"/>
    </source>
</evidence>
<dbReference type="AlphaFoldDB" id="A0A1M4UXM4"/>
<evidence type="ECO:0000256" key="2">
    <source>
        <dbReference type="ARBA" id="ARBA00008531"/>
    </source>
</evidence>
<dbReference type="InterPro" id="IPR047040">
    <property type="entry name" value="FlhF__GTPase_dom"/>
</dbReference>
<keyword evidence="6" id="KW-0547">Nucleotide-binding</keyword>
<keyword evidence="7" id="KW-1005">Bacterial flagellum biogenesis</keyword>
<evidence type="ECO:0000256" key="4">
    <source>
        <dbReference type="ARBA" id="ARBA00022448"/>
    </source>
</evidence>
<gene>
    <name evidence="16" type="ORF">SAMN02745206_00589</name>
</gene>
<accession>A0A1M4UXM4</accession>
<dbReference type="GO" id="GO:0044781">
    <property type="term" value="P:bacterial-type flagellum organization"/>
    <property type="evidence" value="ECO:0007669"/>
    <property type="project" value="UniProtKB-KW"/>
</dbReference>
<feature type="domain" description="AAA+ ATPase" evidence="14">
    <location>
        <begin position="167"/>
        <end position="309"/>
    </location>
</feature>
<evidence type="ECO:0000256" key="10">
    <source>
        <dbReference type="ARBA" id="ARBA00023136"/>
    </source>
</evidence>
<keyword evidence="9" id="KW-0342">GTP-binding</keyword>
<dbReference type="InterPro" id="IPR027417">
    <property type="entry name" value="P-loop_NTPase"/>
</dbReference>
<dbReference type="SMART" id="SM00382">
    <property type="entry name" value="AAA"/>
    <property type="match status" value="1"/>
</dbReference>
<dbReference type="GO" id="GO:0015031">
    <property type="term" value="P:protein transport"/>
    <property type="evidence" value="ECO:0007669"/>
    <property type="project" value="UniProtKB-KW"/>
</dbReference>
<keyword evidence="16" id="KW-0282">Flagellum</keyword>
<dbReference type="FunFam" id="3.40.50.300:FF:000695">
    <property type="entry name" value="Flagellar biosynthesis regulator FlhF"/>
    <property type="match status" value="1"/>
</dbReference>
<keyword evidence="10" id="KW-0472">Membrane</keyword>
<protein>
    <recommendedName>
        <fullName evidence="3">Flagellar biosynthesis protein FlhF</fullName>
    </recommendedName>
    <alternativeName>
        <fullName evidence="13">Flagella-associated GTP-binding protein</fullName>
    </alternativeName>
</protein>
<comment type="function">
    <text evidence="12">Necessary for flagellar biosynthesis. May be involved in translocation of the flagellum.</text>
</comment>
<evidence type="ECO:0000256" key="13">
    <source>
        <dbReference type="ARBA" id="ARBA00030866"/>
    </source>
</evidence>
<dbReference type="PANTHER" id="PTHR43134:SF3">
    <property type="entry name" value="FLAGELLAR BIOSYNTHESIS PROTEIN FLHF"/>
    <property type="match status" value="1"/>
</dbReference>
<organism evidence="16 17">
    <name type="scientific">Desulfacinum infernum DSM 9756</name>
    <dbReference type="NCBI Taxonomy" id="1121391"/>
    <lineage>
        <taxon>Bacteria</taxon>
        <taxon>Pseudomonadati</taxon>
        <taxon>Thermodesulfobacteriota</taxon>
        <taxon>Syntrophobacteria</taxon>
        <taxon>Syntrophobacterales</taxon>
        <taxon>Syntrophobacteraceae</taxon>
        <taxon>Desulfacinum</taxon>
    </lineage>
</organism>
<name>A0A1M4UXM4_9BACT</name>
<dbReference type="STRING" id="1121391.SAMN02745206_00589"/>
<evidence type="ECO:0000259" key="14">
    <source>
        <dbReference type="SMART" id="SM00382"/>
    </source>
</evidence>
<dbReference type="Proteomes" id="UP000184076">
    <property type="component" value="Unassembled WGS sequence"/>
</dbReference>
<keyword evidence="5" id="KW-1003">Cell membrane</keyword>
<dbReference type="SMART" id="SM00962">
    <property type="entry name" value="SRP54"/>
    <property type="match status" value="1"/>
</dbReference>
<dbReference type="GO" id="GO:0003924">
    <property type="term" value="F:GTPase activity"/>
    <property type="evidence" value="ECO:0007669"/>
    <property type="project" value="InterPro"/>
</dbReference>
<evidence type="ECO:0000256" key="7">
    <source>
        <dbReference type="ARBA" id="ARBA00022795"/>
    </source>
</evidence>
<dbReference type="Gene3D" id="3.40.50.300">
    <property type="entry name" value="P-loop containing nucleotide triphosphate hydrolases"/>
    <property type="match status" value="1"/>
</dbReference>
<evidence type="ECO:0000256" key="9">
    <source>
        <dbReference type="ARBA" id="ARBA00023134"/>
    </source>
</evidence>
<evidence type="ECO:0000313" key="17">
    <source>
        <dbReference type="Proteomes" id="UP000184076"/>
    </source>
</evidence>
<feature type="domain" description="SRP54-type proteins GTP-binding" evidence="15">
    <location>
        <begin position="168"/>
        <end position="359"/>
    </location>
</feature>
<comment type="similarity">
    <text evidence="2">Belongs to the GTP-binding SRP family.</text>
</comment>
<dbReference type="GO" id="GO:0005525">
    <property type="term" value="F:GTP binding"/>
    <property type="evidence" value="ECO:0007669"/>
    <property type="project" value="UniProtKB-KW"/>
</dbReference>
<dbReference type="Pfam" id="PF00448">
    <property type="entry name" value="SRP54"/>
    <property type="match status" value="1"/>
</dbReference>
<dbReference type="Gene3D" id="1.20.120.1380">
    <property type="entry name" value="Flagellar FlhF biosynthesis protein, N domain"/>
    <property type="match status" value="1"/>
</dbReference>
<proteinExistence type="inferred from homology"/>